<evidence type="ECO:0000313" key="2">
    <source>
        <dbReference type="EMBL" id="CAF5072798.1"/>
    </source>
</evidence>
<protein>
    <submittedName>
        <fullName evidence="2">Uncharacterized protein</fullName>
    </submittedName>
</protein>
<dbReference type="EMBL" id="CAJOBR010061195">
    <property type="protein sequence ID" value="CAF5072798.1"/>
    <property type="molecule type" value="Genomic_DNA"/>
</dbReference>
<dbReference type="Proteomes" id="UP000663848">
    <property type="component" value="Unassembled WGS sequence"/>
</dbReference>
<gene>
    <name evidence="2" type="ORF">QYT958_LOCUS43372</name>
</gene>
<dbReference type="AlphaFoldDB" id="A0A822DKK2"/>
<comment type="caution">
    <text evidence="2">The sequence shown here is derived from an EMBL/GenBank/DDBJ whole genome shotgun (WGS) entry which is preliminary data.</text>
</comment>
<reference evidence="2" key="1">
    <citation type="submission" date="2021-02" db="EMBL/GenBank/DDBJ databases">
        <authorList>
            <person name="Nowell W R."/>
        </authorList>
    </citation>
    <scope>NUCLEOTIDE SEQUENCE</scope>
</reference>
<name>A0A822DKK2_9BILA</name>
<evidence type="ECO:0000256" key="1">
    <source>
        <dbReference type="SAM" id="MobiDB-lite"/>
    </source>
</evidence>
<feature type="non-terminal residue" evidence="2">
    <location>
        <position position="86"/>
    </location>
</feature>
<feature type="compositionally biased region" description="Polar residues" evidence="1">
    <location>
        <begin position="24"/>
        <end position="42"/>
    </location>
</feature>
<feature type="non-terminal residue" evidence="2">
    <location>
        <position position="1"/>
    </location>
</feature>
<organism evidence="2 3">
    <name type="scientific">Rotaria socialis</name>
    <dbReference type="NCBI Taxonomy" id="392032"/>
    <lineage>
        <taxon>Eukaryota</taxon>
        <taxon>Metazoa</taxon>
        <taxon>Spiralia</taxon>
        <taxon>Gnathifera</taxon>
        <taxon>Rotifera</taxon>
        <taxon>Eurotatoria</taxon>
        <taxon>Bdelloidea</taxon>
        <taxon>Philodinida</taxon>
        <taxon>Philodinidae</taxon>
        <taxon>Rotaria</taxon>
    </lineage>
</organism>
<proteinExistence type="predicted"/>
<evidence type="ECO:0000313" key="3">
    <source>
        <dbReference type="Proteomes" id="UP000663848"/>
    </source>
</evidence>
<feature type="region of interest" description="Disordered" evidence="1">
    <location>
        <begin position="1"/>
        <end position="42"/>
    </location>
</feature>
<accession>A0A822DKK2</accession>
<sequence>SLAGSASPSPNPTPIITVRKSDRLSSNLSPRRSIKPLQSSTPSIRAKSLQMVSIGEQEQVLTTAPQQFNINTSVDEIEMSDKEQQV</sequence>